<reference evidence="2 5" key="2">
    <citation type="submission" date="2016-10" db="EMBL/GenBank/DDBJ databases">
        <title>Hydorgenophaga sp. LPB0072 isolated from gastropod.</title>
        <authorList>
            <person name="Kim E."/>
            <person name="Yi H."/>
        </authorList>
    </citation>
    <scope>NUCLEOTIDE SEQUENCE [LARGE SCALE GENOMIC DNA]</scope>
    <source>
        <strain evidence="2 5">LPB0072</strain>
    </source>
</reference>
<keyword evidence="4" id="KW-1185">Reference proteome</keyword>
<dbReference type="CDD" id="cd03468">
    <property type="entry name" value="PolY_like"/>
    <property type="match status" value="1"/>
</dbReference>
<evidence type="ECO:0000256" key="1">
    <source>
        <dbReference type="ARBA" id="ARBA00022763"/>
    </source>
</evidence>
<evidence type="ECO:0000313" key="4">
    <source>
        <dbReference type="Proteomes" id="UP000185657"/>
    </source>
</evidence>
<gene>
    <name evidence="2" type="ORF">LPB072_06445</name>
    <name evidence="3" type="ORF">LPB72_15930</name>
</gene>
<dbReference type="PANTHER" id="PTHR35369">
    <property type="entry name" value="BLR3025 PROTEIN-RELATED"/>
    <property type="match status" value="1"/>
</dbReference>
<reference evidence="3 4" key="1">
    <citation type="submission" date="2016-02" db="EMBL/GenBank/DDBJ databases">
        <title>Draft genome sequence of Hydrogenophaga sp. LPB0072.</title>
        <authorList>
            <person name="Shin S.-K."/>
            <person name="Yi H."/>
        </authorList>
    </citation>
    <scope>NUCLEOTIDE SEQUENCE [LARGE SCALE GENOMIC DNA]</scope>
    <source>
        <strain evidence="3 4">LPB0072</strain>
    </source>
</reference>
<proteinExistence type="predicted"/>
<protein>
    <submittedName>
        <fullName evidence="2">DNA polymerase</fullName>
    </submittedName>
</protein>
<dbReference type="KEGG" id="hyl:LPB072_06445"/>
<evidence type="ECO:0000313" key="5">
    <source>
        <dbReference type="Proteomes" id="UP000185680"/>
    </source>
</evidence>
<sequence length="444" mass="48755">MLWSALLLLPPPSDTAPSPIEPATLQAVAIWALQFTPRVALADDAVLMEVAGSVRLFGGRRALRDRVWGEGQELGVGQLAWAPNSLAALALARAGRENGLRGLDALLDALPMMVLSAVRPHALTLAHIGCRTLGDVRALPRGGIARRFDKTLLHALDQAYGLAPEGHTWVNLPETFEARLELVFRVDDASALLFGARRLLLQMCGWLAARHSGVTAFTLHWSHDVMRSREAGEGGQLTVGTAEPMRDVEHLCRLLAEHLAKVELAAPVGDLRLTADTVHRLTESSASLLPDNAVHQGETLHLVLERLAARLGPERVLRPVLTEDHRQEWMCRWQAAPLALPKKPVPGPELPQPTFVLPLPLRLAMRGNRPIYQGELQLLAGPQRVEGGWWDRVASSDSGEQVEETTRHVARDYWVALSALAGVLWVFQTRLDEAPAWYLHGHFA</sequence>
<keyword evidence="1" id="KW-0227">DNA damage</keyword>
<dbReference type="Proteomes" id="UP000185657">
    <property type="component" value="Unassembled WGS sequence"/>
</dbReference>
<organism evidence="2 5">
    <name type="scientific">Hydrogenophaga crassostreae</name>
    <dbReference type="NCBI Taxonomy" id="1763535"/>
    <lineage>
        <taxon>Bacteria</taxon>
        <taxon>Pseudomonadati</taxon>
        <taxon>Pseudomonadota</taxon>
        <taxon>Betaproteobacteria</taxon>
        <taxon>Burkholderiales</taxon>
        <taxon>Comamonadaceae</taxon>
        <taxon>Hydrogenophaga</taxon>
    </lineage>
</organism>
<dbReference type="SUPFAM" id="SSF56672">
    <property type="entry name" value="DNA/RNA polymerases"/>
    <property type="match status" value="1"/>
</dbReference>
<accession>A0A167H6W5</accession>
<name>A0A167H6W5_9BURK</name>
<dbReference type="InterPro" id="IPR050356">
    <property type="entry name" value="SulA_CellDiv_inhibitor"/>
</dbReference>
<dbReference type="EMBL" id="CP017476">
    <property type="protein sequence ID" value="AOW12538.1"/>
    <property type="molecule type" value="Genomic_DNA"/>
</dbReference>
<dbReference type="RefSeq" id="WP_066092929.1">
    <property type="nucleotide sequence ID" value="NZ_CP017476.1"/>
</dbReference>
<evidence type="ECO:0000313" key="3">
    <source>
        <dbReference type="EMBL" id="OAD40406.1"/>
    </source>
</evidence>
<dbReference type="STRING" id="1763535.LPB072_06445"/>
<dbReference type="InterPro" id="IPR043502">
    <property type="entry name" value="DNA/RNA_pol_sf"/>
</dbReference>
<evidence type="ECO:0000313" key="2">
    <source>
        <dbReference type="EMBL" id="AOW12538.1"/>
    </source>
</evidence>
<dbReference type="GO" id="GO:0006281">
    <property type="term" value="P:DNA repair"/>
    <property type="evidence" value="ECO:0007669"/>
    <property type="project" value="TreeGrafter"/>
</dbReference>
<dbReference type="PANTHER" id="PTHR35369:SF2">
    <property type="entry name" value="BLR3025 PROTEIN"/>
    <property type="match status" value="1"/>
</dbReference>
<dbReference type="AlphaFoldDB" id="A0A167H6W5"/>
<dbReference type="EMBL" id="LVWD01000030">
    <property type="protein sequence ID" value="OAD40406.1"/>
    <property type="molecule type" value="Genomic_DNA"/>
</dbReference>
<dbReference type="Proteomes" id="UP000185680">
    <property type="component" value="Chromosome"/>
</dbReference>